<dbReference type="InterPro" id="IPR015720">
    <property type="entry name" value="Emp24-like"/>
</dbReference>
<comment type="caution">
    <text evidence="12">The sequence shown here is derived from an EMBL/GenBank/DDBJ whole genome shotgun (WGS) entry which is preliminary data.</text>
</comment>
<comment type="subcellular location">
    <subcellularLocation>
        <location evidence="7">Endomembrane system</location>
        <topology evidence="7">Single-pass membrane protein</topology>
    </subcellularLocation>
    <subcellularLocation>
        <location evidence="1 8">Membrane</location>
        <topology evidence="1 8">Single-pass type I membrane protein</topology>
    </subcellularLocation>
</comment>
<keyword evidence="5 9" id="KW-1133">Transmembrane helix</keyword>
<keyword evidence="6 9" id="KW-0472">Membrane</keyword>
<evidence type="ECO:0000313" key="13">
    <source>
        <dbReference type="Proteomes" id="UP001152320"/>
    </source>
</evidence>
<feature type="signal peptide" evidence="10">
    <location>
        <begin position="1"/>
        <end position="24"/>
    </location>
</feature>
<keyword evidence="4 10" id="KW-0732">Signal</keyword>
<name>A0A9Q1C0D3_HOLLE</name>
<feature type="domain" description="GOLD" evidence="11">
    <location>
        <begin position="36"/>
        <end position="118"/>
    </location>
</feature>
<keyword evidence="3 8" id="KW-0812">Transmembrane</keyword>
<dbReference type="SUPFAM" id="SSF101576">
    <property type="entry name" value="Supernatant protein factor (SPF), C-terminal domain"/>
    <property type="match status" value="1"/>
</dbReference>
<reference evidence="12" key="1">
    <citation type="submission" date="2021-10" db="EMBL/GenBank/DDBJ databases">
        <title>Tropical sea cucumber genome reveals ecological adaptation and Cuvierian tubules defense mechanism.</title>
        <authorList>
            <person name="Chen T."/>
        </authorList>
    </citation>
    <scope>NUCLEOTIDE SEQUENCE</scope>
    <source>
        <strain evidence="12">Nanhai2018</strain>
        <tissue evidence="12">Muscle</tissue>
    </source>
</reference>
<evidence type="ECO:0000259" key="11">
    <source>
        <dbReference type="PROSITE" id="PS50866"/>
    </source>
</evidence>
<dbReference type="AlphaFoldDB" id="A0A9Q1C0D3"/>
<dbReference type="SMART" id="SM01190">
    <property type="entry name" value="EMP24_GP25L"/>
    <property type="match status" value="1"/>
</dbReference>
<evidence type="ECO:0000256" key="8">
    <source>
        <dbReference type="RuleBase" id="RU003827"/>
    </source>
</evidence>
<evidence type="ECO:0000256" key="6">
    <source>
        <dbReference type="ARBA" id="ARBA00023136"/>
    </source>
</evidence>
<evidence type="ECO:0000256" key="5">
    <source>
        <dbReference type="ARBA" id="ARBA00022989"/>
    </source>
</evidence>
<dbReference type="InterPro" id="IPR009038">
    <property type="entry name" value="GOLD_dom"/>
</dbReference>
<evidence type="ECO:0000256" key="7">
    <source>
        <dbReference type="ARBA" id="ARBA00037847"/>
    </source>
</evidence>
<feature type="chain" id="PRO_5040301851" evidence="10">
    <location>
        <begin position="25"/>
        <end position="214"/>
    </location>
</feature>
<dbReference type="PROSITE" id="PS50866">
    <property type="entry name" value="GOLD"/>
    <property type="match status" value="1"/>
</dbReference>
<dbReference type="EMBL" id="JAIZAY010000009">
    <property type="protein sequence ID" value="KAJ8035859.1"/>
    <property type="molecule type" value="Genomic_DNA"/>
</dbReference>
<organism evidence="12 13">
    <name type="scientific">Holothuria leucospilota</name>
    <name type="common">Black long sea cucumber</name>
    <name type="synonym">Mertensiothuria leucospilota</name>
    <dbReference type="NCBI Taxonomy" id="206669"/>
    <lineage>
        <taxon>Eukaryota</taxon>
        <taxon>Metazoa</taxon>
        <taxon>Echinodermata</taxon>
        <taxon>Eleutherozoa</taxon>
        <taxon>Echinozoa</taxon>
        <taxon>Holothuroidea</taxon>
        <taxon>Aspidochirotacea</taxon>
        <taxon>Aspidochirotida</taxon>
        <taxon>Holothuriidae</taxon>
        <taxon>Holothuria</taxon>
    </lineage>
</organism>
<feature type="transmembrane region" description="Helical" evidence="9">
    <location>
        <begin position="179"/>
        <end position="203"/>
    </location>
</feature>
<evidence type="ECO:0000256" key="3">
    <source>
        <dbReference type="ARBA" id="ARBA00022692"/>
    </source>
</evidence>
<dbReference type="OrthoDB" id="62956at2759"/>
<evidence type="ECO:0000256" key="10">
    <source>
        <dbReference type="SAM" id="SignalP"/>
    </source>
</evidence>
<protein>
    <submittedName>
        <fullName evidence="12">Transmembrane emp24 domain-containing protein 3</fullName>
    </submittedName>
</protein>
<proteinExistence type="inferred from homology"/>
<evidence type="ECO:0000256" key="4">
    <source>
        <dbReference type="ARBA" id="ARBA00022729"/>
    </source>
</evidence>
<accession>A0A9Q1C0D3</accession>
<dbReference type="GO" id="GO:0016020">
    <property type="term" value="C:membrane"/>
    <property type="evidence" value="ECO:0007669"/>
    <property type="project" value="UniProtKB-SubCell"/>
</dbReference>
<dbReference type="Pfam" id="PF01105">
    <property type="entry name" value="EMP24_GP25L"/>
    <property type="match status" value="1"/>
</dbReference>
<dbReference type="InterPro" id="IPR036598">
    <property type="entry name" value="GOLD_dom_sf"/>
</dbReference>
<keyword evidence="13" id="KW-1185">Reference proteome</keyword>
<dbReference type="GO" id="GO:0012505">
    <property type="term" value="C:endomembrane system"/>
    <property type="evidence" value="ECO:0007669"/>
    <property type="project" value="UniProtKB-SubCell"/>
</dbReference>
<gene>
    <name evidence="12" type="ORF">HOLleu_19669</name>
</gene>
<sequence>MTIMTKNTFWSLLMVLYLVVLARAIELTFELADNAKQCFYEEVDKDVEITLEYQVIAGGKYDVDVILEDPNGKPLYKQQKKQYDAYDHTTAVKGTYKFCFSNEFSTFAHKVVYFDFIEGEEDPFARDIGAHITVLTQLETSCVTIHEALKTVLDYQTHHRLREAKGRASAEGLNEKVQWWSLGEFVLVLGIGITQVLILRSFFTDRKQQQPTKI</sequence>
<evidence type="ECO:0000256" key="2">
    <source>
        <dbReference type="ARBA" id="ARBA00007104"/>
    </source>
</evidence>
<evidence type="ECO:0000256" key="1">
    <source>
        <dbReference type="ARBA" id="ARBA00004479"/>
    </source>
</evidence>
<evidence type="ECO:0000256" key="9">
    <source>
        <dbReference type="SAM" id="Phobius"/>
    </source>
</evidence>
<dbReference type="PANTHER" id="PTHR22811">
    <property type="entry name" value="TRANSMEMBRANE EMP24 DOMAIN-CONTAINING PROTEIN"/>
    <property type="match status" value="1"/>
</dbReference>
<comment type="similarity">
    <text evidence="2 8">Belongs to the EMP24/GP25L family.</text>
</comment>
<evidence type="ECO:0000313" key="12">
    <source>
        <dbReference type="EMBL" id="KAJ8035859.1"/>
    </source>
</evidence>
<dbReference type="Proteomes" id="UP001152320">
    <property type="component" value="Chromosome 9"/>
</dbReference>